<evidence type="ECO:0000256" key="2">
    <source>
        <dbReference type="SAM" id="Phobius"/>
    </source>
</evidence>
<dbReference type="GO" id="GO:0070917">
    <property type="term" value="F:inositol phosphoceramide synthase regulator activity"/>
    <property type="evidence" value="ECO:0007669"/>
    <property type="project" value="InterPro"/>
</dbReference>
<organism evidence="3 4">
    <name type="scientific">Ascoidea rubescens DSM 1968</name>
    <dbReference type="NCBI Taxonomy" id="1344418"/>
    <lineage>
        <taxon>Eukaryota</taxon>
        <taxon>Fungi</taxon>
        <taxon>Dikarya</taxon>
        <taxon>Ascomycota</taxon>
        <taxon>Saccharomycotina</taxon>
        <taxon>Saccharomycetes</taxon>
        <taxon>Ascoideaceae</taxon>
        <taxon>Ascoidea</taxon>
    </lineage>
</organism>
<dbReference type="Proteomes" id="UP000095038">
    <property type="component" value="Unassembled WGS sequence"/>
</dbReference>
<dbReference type="PANTHER" id="PTHR28077:SF1">
    <property type="entry name" value="INOSITOL PHOSPHORYLCERAMIDE SYNTHASE REGULATORY SUBUNIT KEI1"/>
    <property type="match status" value="1"/>
</dbReference>
<dbReference type="OrthoDB" id="3338076at2759"/>
<gene>
    <name evidence="3" type="ORF">ASCRUDRAFT_12373</name>
</gene>
<dbReference type="AlphaFoldDB" id="A0A1D2VL37"/>
<dbReference type="InterPro" id="IPR013862">
    <property type="entry name" value="Kei1"/>
</dbReference>
<accession>A0A1D2VL37</accession>
<feature type="compositionally biased region" description="Polar residues" evidence="1">
    <location>
        <begin position="278"/>
        <end position="288"/>
    </location>
</feature>
<proteinExistence type="predicted"/>
<feature type="transmembrane region" description="Helical" evidence="2">
    <location>
        <begin position="216"/>
        <end position="240"/>
    </location>
</feature>
<name>A0A1D2VL37_9ASCO</name>
<dbReference type="InParanoid" id="A0A1D2VL37"/>
<feature type="transmembrane region" description="Helical" evidence="2">
    <location>
        <begin position="83"/>
        <end position="109"/>
    </location>
</feature>
<reference evidence="4" key="1">
    <citation type="submission" date="2016-05" db="EMBL/GenBank/DDBJ databases">
        <title>Comparative genomics of biotechnologically important yeasts.</title>
        <authorList>
            <consortium name="DOE Joint Genome Institute"/>
            <person name="Riley R."/>
            <person name="Haridas S."/>
            <person name="Wolfe K.H."/>
            <person name="Lopes M.R."/>
            <person name="Hittinger C.T."/>
            <person name="Goker M."/>
            <person name="Salamov A."/>
            <person name="Wisecaver J."/>
            <person name="Long T.M."/>
            <person name="Aerts A.L."/>
            <person name="Barry K."/>
            <person name="Choi C."/>
            <person name="Clum A."/>
            <person name="Coughlan A.Y."/>
            <person name="Deshpande S."/>
            <person name="Douglass A.P."/>
            <person name="Hanson S.J."/>
            <person name="Klenk H.-P."/>
            <person name="Labutti K."/>
            <person name="Lapidus A."/>
            <person name="Lindquist E."/>
            <person name="Lipzen A."/>
            <person name="Meier-Kolthoff J.P."/>
            <person name="Ohm R.A."/>
            <person name="Otillar R.P."/>
            <person name="Pangilinan J."/>
            <person name="Peng Y."/>
            <person name="Rokas A."/>
            <person name="Rosa C.A."/>
            <person name="Scheuner C."/>
            <person name="Sibirny A.A."/>
            <person name="Slot J.C."/>
            <person name="Stielow J.B."/>
            <person name="Sun H."/>
            <person name="Kurtzman C.P."/>
            <person name="Blackwell M."/>
            <person name="Grigoriev I.V."/>
            <person name="Jeffries T.W."/>
        </authorList>
    </citation>
    <scope>NUCLEOTIDE SEQUENCE [LARGE SCALE GENOMIC DNA]</scope>
    <source>
        <strain evidence="4">DSM 1968</strain>
    </source>
</reference>
<dbReference type="FunCoup" id="A0A1D2VL37">
    <property type="interactions" value="12"/>
</dbReference>
<keyword evidence="2" id="KW-0472">Membrane</keyword>
<feature type="transmembrane region" description="Helical" evidence="2">
    <location>
        <begin position="7"/>
        <end position="32"/>
    </location>
</feature>
<feature type="transmembrane region" description="Helical" evidence="2">
    <location>
        <begin position="52"/>
        <end position="71"/>
    </location>
</feature>
<dbReference type="Pfam" id="PF08552">
    <property type="entry name" value="Kei1"/>
    <property type="match status" value="1"/>
</dbReference>
<dbReference type="EMBL" id="KV454477">
    <property type="protein sequence ID" value="ODV62309.1"/>
    <property type="molecule type" value="Genomic_DNA"/>
</dbReference>
<dbReference type="RefSeq" id="XP_020048616.1">
    <property type="nucleotide sequence ID" value="XM_020188921.1"/>
</dbReference>
<sequence length="348" mass="38885">MFCLLYVCFAAKFLGILPLYIGMEIILGIAILNKFSGVYGILSIFTGHPINFFQWFLNLSSIIILPFYINALKYVKKPHLGKFSLVCCVFLFDTLLSILFIIYFALYWFETESSKTVPLPASATSTSVPDINKIEDKFDNVEIDIGNDNKINDNNNIGNKVQAKKRDYTSISATISLNNILATPTTSHVINTAIATAVSKIDENLASQSASQTYEFAITLMTSIIISAIRIYFSLIVLSFTRALLKSSKYGVNSDDYNNYRNRNNNDNDNNANGSDNLHSNQIGENQYDSLLSNTNNDNANNTNSNNNNSNILSGNGIKDTVLNYSSAFITKLEDRSVDFIVWLFDEQ</sequence>
<feature type="region of interest" description="Disordered" evidence="1">
    <location>
        <begin position="255"/>
        <end position="311"/>
    </location>
</feature>
<dbReference type="PANTHER" id="PTHR28077">
    <property type="entry name" value="INOSITOL PHOSPHORYLCERAMIDE SYNTHASE REGULATORY SUBUNIT KEI1"/>
    <property type="match status" value="1"/>
</dbReference>
<evidence type="ECO:0000256" key="1">
    <source>
        <dbReference type="SAM" id="MobiDB-lite"/>
    </source>
</evidence>
<dbReference type="GO" id="GO:0070916">
    <property type="term" value="C:inositol phosphoceramide synthase complex"/>
    <property type="evidence" value="ECO:0007669"/>
    <property type="project" value="TreeGrafter"/>
</dbReference>
<keyword evidence="2" id="KW-0812">Transmembrane</keyword>
<feature type="compositionally biased region" description="Low complexity" evidence="1">
    <location>
        <begin position="255"/>
        <end position="277"/>
    </location>
</feature>
<dbReference type="GO" id="GO:0000139">
    <property type="term" value="C:Golgi membrane"/>
    <property type="evidence" value="ECO:0007669"/>
    <property type="project" value="TreeGrafter"/>
</dbReference>
<evidence type="ECO:0000313" key="3">
    <source>
        <dbReference type="EMBL" id="ODV62309.1"/>
    </source>
</evidence>
<keyword evidence="4" id="KW-1185">Reference proteome</keyword>
<dbReference type="GeneID" id="30962557"/>
<protein>
    <submittedName>
        <fullName evidence="3">DUF1753-domain-containing protein</fullName>
    </submittedName>
</protein>
<feature type="compositionally biased region" description="Low complexity" evidence="1">
    <location>
        <begin position="289"/>
        <end position="311"/>
    </location>
</feature>
<keyword evidence="2" id="KW-1133">Transmembrane helix</keyword>
<dbReference type="STRING" id="1344418.A0A1D2VL37"/>
<evidence type="ECO:0000313" key="4">
    <source>
        <dbReference type="Proteomes" id="UP000095038"/>
    </source>
</evidence>
<dbReference type="GO" id="GO:0006673">
    <property type="term" value="P:inositol phosphoceramide metabolic process"/>
    <property type="evidence" value="ECO:0007669"/>
    <property type="project" value="InterPro"/>
</dbReference>